<evidence type="ECO:0008006" key="4">
    <source>
        <dbReference type="Google" id="ProtNLM"/>
    </source>
</evidence>
<feature type="region of interest" description="Disordered" evidence="1">
    <location>
        <begin position="286"/>
        <end position="312"/>
    </location>
</feature>
<protein>
    <recommendedName>
        <fullName evidence="4">HEAT repeat domain-containing protein</fullName>
    </recommendedName>
</protein>
<dbReference type="SMART" id="SM00567">
    <property type="entry name" value="EZ_HEAT"/>
    <property type="match status" value="3"/>
</dbReference>
<name>A0ABN0V7P0_9ACTN</name>
<dbReference type="PANTHER" id="PTHR12697:SF5">
    <property type="entry name" value="DEOXYHYPUSINE HYDROXYLASE"/>
    <property type="match status" value="1"/>
</dbReference>
<dbReference type="InterPro" id="IPR004155">
    <property type="entry name" value="PBS_lyase_HEAT"/>
</dbReference>
<organism evidence="2 3">
    <name type="scientific">Streptomyces polychromogenes</name>
    <dbReference type="NCBI Taxonomy" id="67342"/>
    <lineage>
        <taxon>Bacteria</taxon>
        <taxon>Bacillati</taxon>
        <taxon>Actinomycetota</taxon>
        <taxon>Actinomycetes</taxon>
        <taxon>Kitasatosporales</taxon>
        <taxon>Streptomycetaceae</taxon>
        <taxon>Streptomyces</taxon>
    </lineage>
</organism>
<evidence type="ECO:0000313" key="2">
    <source>
        <dbReference type="EMBL" id="GAA0279725.1"/>
    </source>
</evidence>
<dbReference type="InterPro" id="IPR016024">
    <property type="entry name" value="ARM-type_fold"/>
</dbReference>
<reference evidence="2 3" key="1">
    <citation type="journal article" date="2019" name="Int. J. Syst. Evol. Microbiol.">
        <title>The Global Catalogue of Microorganisms (GCM) 10K type strain sequencing project: providing services to taxonomists for standard genome sequencing and annotation.</title>
        <authorList>
            <consortium name="The Broad Institute Genomics Platform"/>
            <consortium name="The Broad Institute Genome Sequencing Center for Infectious Disease"/>
            <person name="Wu L."/>
            <person name="Ma J."/>
        </authorList>
    </citation>
    <scope>NUCLEOTIDE SEQUENCE [LARGE SCALE GENOMIC DNA]</scope>
    <source>
        <strain evidence="2 3">JCM 4505</strain>
    </source>
</reference>
<feature type="compositionally biased region" description="Basic and acidic residues" evidence="1">
    <location>
        <begin position="286"/>
        <end position="300"/>
    </location>
</feature>
<dbReference type="Gene3D" id="1.25.10.10">
    <property type="entry name" value="Leucine-rich Repeat Variant"/>
    <property type="match status" value="1"/>
</dbReference>
<gene>
    <name evidence="2" type="ORF">GCM10010302_16780</name>
</gene>
<evidence type="ECO:0000313" key="3">
    <source>
        <dbReference type="Proteomes" id="UP001501867"/>
    </source>
</evidence>
<accession>A0ABN0V7P0</accession>
<dbReference type="Pfam" id="PF13646">
    <property type="entry name" value="HEAT_2"/>
    <property type="match status" value="1"/>
</dbReference>
<dbReference type="InterPro" id="IPR011989">
    <property type="entry name" value="ARM-like"/>
</dbReference>
<dbReference type="SUPFAM" id="SSF48371">
    <property type="entry name" value="ARM repeat"/>
    <property type="match status" value="1"/>
</dbReference>
<sequence>MPLGRLLPLAPEQQAGNTRRRVSRVARTGGAEDAETERAALEHALSELDTRLASSTERGPDAHRWFEPLVEELRTPTAAFLRPELEQRLARYVAADDSFARDQIAHVLAGACGAAALPALMRARMSDRNEDGDALEVVVLELFHAWPEESLRLTLDFASSCDPRARIVGLWGLCVTALDATPYVGTVTSAASDPDLRVRAYAMGTLSTIFGAGYPPATLAVLADGTRDPASEVRRAAVRALGWNRNGTVIDLLVARAEDTDRSVRFEAVFALAHQSDPAARAALERLTTDEDANVRDSARRALAPPTGWPSP</sequence>
<proteinExistence type="predicted"/>
<comment type="caution">
    <text evidence="2">The sequence shown here is derived from an EMBL/GenBank/DDBJ whole genome shotgun (WGS) entry which is preliminary data.</text>
</comment>
<dbReference type="EMBL" id="BAAABV010000011">
    <property type="protein sequence ID" value="GAA0279725.1"/>
    <property type="molecule type" value="Genomic_DNA"/>
</dbReference>
<evidence type="ECO:0000256" key="1">
    <source>
        <dbReference type="SAM" id="MobiDB-lite"/>
    </source>
</evidence>
<dbReference type="PANTHER" id="PTHR12697">
    <property type="entry name" value="PBS LYASE HEAT-LIKE PROTEIN"/>
    <property type="match status" value="1"/>
</dbReference>
<feature type="region of interest" description="Disordered" evidence="1">
    <location>
        <begin position="1"/>
        <end position="36"/>
    </location>
</feature>
<keyword evidence="3" id="KW-1185">Reference proteome</keyword>
<dbReference type="Proteomes" id="UP001501867">
    <property type="component" value="Unassembled WGS sequence"/>
</dbReference>